<proteinExistence type="inferred from homology"/>
<evidence type="ECO:0000313" key="5">
    <source>
        <dbReference type="Proteomes" id="UP001194746"/>
    </source>
</evidence>
<dbReference type="AlphaFoldDB" id="A0AAD4GRT0"/>
<dbReference type="InterPro" id="IPR052369">
    <property type="entry name" value="UG_Glycosaminoglycan_Hydrolase"/>
</dbReference>
<gene>
    <name evidence="4" type="ORF">FE257_010993</name>
</gene>
<dbReference type="GO" id="GO:0052757">
    <property type="term" value="F:chondroitin hydrolase activity"/>
    <property type="evidence" value="ECO:0007669"/>
    <property type="project" value="TreeGrafter"/>
</dbReference>
<dbReference type="GO" id="GO:0000272">
    <property type="term" value="P:polysaccharide catabolic process"/>
    <property type="evidence" value="ECO:0007669"/>
    <property type="project" value="TreeGrafter"/>
</dbReference>
<dbReference type="EMBL" id="VCAU01000070">
    <property type="protein sequence ID" value="KAF9886870.1"/>
    <property type="molecule type" value="Genomic_DNA"/>
</dbReference>
<evidence type="ECO:0000313" key="4">
    <source>
        <dbReference type="EMBL" id="KAF9886870.1"/>
    </source>
</evidence>
<protein>
    <submittedName>
        <fullName evidence="4">Uncharacterized protein</fullName>
    </submittedName>
</protein>
<keyword evidence="5" id="KW-1185">Reference proteome</keyword>
<evidence type="ECO:0000256" key="2">
    <source>
        <dbReference type="ARBA" id="ARBA00038358"/>
    </source>
</evidence>
<dbReference type="SUPFAM" id="SSF48208">
    <property type="entry name" value="Six-hairpin glycosidases"/>
    <property type="match status" value="1"/>
</dbReference>
<comment type="caution">
    <text evidence="4">The sequence shown here is derived from an EMBL/GenBank/DDBJ whole genome shotgun (WGS) entry which is preliminary data.</text>
</comment>
<name>A0AAD4GRT0_ASPNN</name>
<accession>A0AAD4GRT0</accession>
<comment type="similarity">
    <text evidence="2">Belongs to the glycosyl hydrolase 88 family.</text>
</comment>
<dbReference type="Proteomes" id="UP001194746">
    <property type="component" value="Unassembled WGS sequence"/>
</dbReference>
<reference evidence="4" key="2">
    <citation type="submission" date="2020-02" db="EMBL/GenBank/DDBJ databases">
        <authorList>
            <person name="Gilchrist C.L.M."/>
            <person name="Chooi Y.-H."/>
        </authorList>
    </citation>
    <scope>NUCLEOTIDE SEQUENCE</scope>
    <source>
        <strain evidence="4">MST-FP2251</strain>
    </source>
</reference>
<dbReference type="PANTHER" id="PTHR36845:SF1">
    <property type="entry name" value="HYDROLASE, PUTATIVE (AFU_ORTHOLOGUE AFUA_7G05090)-RELATED"/>
    <property type="match status" value="1"/>
</dbReference>
<dbReference type="Gene3D" id="1.50.10.10">
    <property type="match status" value="1"/>
</dbReference>
<feature type="region of interest" description="Disordered" evidence="3">
    <location>
        <begin position="1"/>
        <end position="32"/>
    </location>
</feature>
<dbReference type="InterPro" id="IPR012341">
    <property type="entry name" value="6hp_glycosidase-like_sf"/>
</dbReference>
<keyword evidence="1" id="KW-0378">Hydrolase</keyword>
<evidence type="ECO:0000256" key="3">
    <source>
        <dbReference type="SAM" id="MobiDB-lite"/>
    </source>
</evidence>
<dbReference type="InterPro" id="IPR008928">
    <property type="entry name" value="6-hairpin_glycosidase_sf"/>
</dbReference>
<organism evidence="4 5">
    <name type="scientific">Aspergillus nanangensis</name>
    <dbReference type="NCBI Taxonomy" id="2582783"/>
    <lineage>
        <taxon>Eukaryota</taxon>
        <taxon>Fungi</taxon>
        <taxon>Dikarya</taxon>
        <taxon>Ascomycota</taxon>
        <taxon>Pezizomycotina</taxon>
        <taxon>Eurotiomycetes</taxon>
        <taxon>Eurotiomycetidae</taxon>
        <taxon>Eurotiales</taxon>
        <taxon>Aspergillaceae</taxon>
        <taxon>Aspergillus</taxon>
        <taxon>Aspergillus subgen. Circumdati</taxon>
    </lineage>
</organism>
<reference evidence="4" key="1">
    <citation type="journal article" date="2019" name="Beilstein J. Org. Chem.">
        <title>Nanangenines: drimane sesquiterpenoids as the dominant metabolite cohort of a novel Australian fungus, Aspergillus nanangensis.</title>
        <authorList>
            <person name="Lacey H.J."/>
            <person name="Gilchrist C.L.M."/>
            <person name="Crombie A."/>
            <person name="Kalaitzis J.A."/>
            <person name="Vuong D."/>
            <person name="Rutledge P.J."/>
            <person name="Turner P."/>
            <person name="Pitt J.I."/>
            <person name="Lacey E."/>
            <person name="Chooi Y.H."/>
            <person name="Piggott A.M."/>
        </authorList>
    </citation>
    <scope>NUCLEOTIDE SEQUENCE</scope>
    <source>
        <strain evidence="4">MST-FP2251</strain>
    </source>
</reference>
<sequence length="492" mass="55235">MLNLPLIKEPAQKKQKTTQHKTNGSETHPATIPPLVTDALYSESVAAKLWRVASRALGRSKPPTLYPEYTGRDGATYVYRDLSFWTSGFFPGSLYLLLERQTKYTTNPNHLTPHPLQLQHLCQWWSTNLHQNATVTTTHDLGFMIAPWATKAWSLHRDAQAFSSLVTAAHSLASRFCPQKQAIRSWDTCVTQRYSFTDPSRDFLVIIDNMLNLDMLFWVAKETNSPHLHDLATAHARTTQKHHLRPNHSTYHVVNFDPHTGVPKEKLTNQGYSDESCWARGQAWGILGFAQCFQWTQDGSFLETARQLADYFIECLPEDQVPYWDFDAPVTPEAPRDTSAAMIAACGMLLIYKALKMRGLEKESTHYLQAAVRIVDGCVGAFLNPPTFRFEAVQSEGGLATYEDGLPSDYQEKREPGLLVVHDGVKACDAASVHISNGETPAAETILTGATINNYEFAPRRWANHGLVYADYYFLLFGNMLLELGIVEPLAG</sequence>
<evidence type="ECO:0000256" key="1">
    <source>
        <dbReference type="ARBA" id="ARBA00022801"/>
    </source>
</evidence>
<dbReference type="PANTHER" id="PTHR36845">
    <property type="entry name" value="HYDROLASE, PUTATIVE (AFU_ORTHOLOGUE AFUA_7G05090)-RELATED"/>
    <property type="match status" value="1"/>
</dbReference>